<dbReference type="RefSeq" id="WP_223628375.1">
    <property type="nucleotide sequence ID" value="NZ_JAIQDJ010000002.1"/>
</dbReference>
<dbReference type="EMBL" id="JAIQDJ010000002">
    <property type="protein sequence ID" value="MBZ4186132.1"/>
    <property type="molecule type" value="Genomic_DNA"/>
</dbReference>
<organism evidence="4 5">
    <name type="scientific">Thermomonas beijingensis</name>
    <dbReference type="NCBI Taxonomy" id="2872701"/>
    <lineage>
        <taxon>Bacteria</taxon>
        <taxon>Pseudomonadati</taxon>
        <taxon>Pseudomonadota</taxon>
        <taxon>Gammaproteobacteria</taxon>
        <taxon>Lysobacterales</taxon>
        <taxon>Lysobacteraceae</taxon>
        <taxon>Thermomonas</taxon>
    </lineage>
</organism>
<dbReference type="InterPro" id="IPR029058">
    <property type="entry name" value="AB_hydrolase_fold"/>
</dbReference>
<dbReference type="PANTHER" id="PTHR42776">
    <property type="entry name" value="SERINE PEPTIDASE S9 FAMILY MEMBER"/>
    <property type="match status" value="1"/>
</dbReference>
<dbReference type="Proteomes" id="UP001430290">
    <property type="component" value="Unassembled WGS sequence"/>
</dbReference>
<feature type="signal peptide" evidence="2">
    <location>
        <begin position="1"/>
        <end position="24"/>
    </location>
</feature>
<feature type="domain" description="Peptidase S9 prolyl oligopeptidase catalytic" evidence="3">
    <location>
        <begin position="435"/>
        <end position="647"/>
    </location>
</feature>
<dbReference type="SUPFAM" id="SSF53474">
    <property type="entry name" value="alpha/beta-Hydrolases"/>
    <property type="match status" value="1"/>
</dbReference>
<keyword evidence="2" id="KW-0732">Signal</keyword>
<accession>A0ABS7TE51</accession>
<evidence type="ECO:0000256" key="2">
    <source>
        <dbReference type="SAM" id="SignalP"/>
    </source>
</evidence>
<evidence type="ECO:0000256" key="1">
    <source>
        <dbReference type="ARBA" id="ARBA00022801"/>
    </source>
</evidence>
<sequence>MRKQYHARHMLASLLLFSATVATAQTPSAEDFAKRPDAWELSLSPSGQYVAMAVPTADGMETRLEIFNIQSGKSQILRFGPQQHVSDITWTADDQLVVARAEMEPLKARPSTQGELYTTDVKGKNQDVLFGYVPEHEGKRGKRNDHGWSVLAKVLPNEPGMALVNFLCWDCGTEPNTVIFKVDTRTGARKEVERTSGRAYYQFDETGEARLRTTWDDNDEPVQYYRRNKGADWAPLPKSIAGRQIYSVRFAADNNTAYALITDKLEPAQAYRVDIQSGTRTKLASNPDVAVSGFMYGGLEGLPFAVTFDARSPSIQYIDPESEWAKLHAGLMKSFPGEMLSFNSFSRDGNKVLFSVWSDRDPGSYYTFDRATGKAQKLVDYRPWLKPETMAKARPITFVNRGGQNIFGLYTAMGTGPKPMVVMAHGGPFGIYDTWGFDDEVQFLASHGYAVLQVNYRGSGGRGEEFEQAGWKGWGTTIQDDITDGVRWAIDQKLAEPNRICTFGASFGGYTALFQPILNPGMYKCAIGYVGVYDLPLMRKTDKNMGQSKRTARFFDRTLGTDMDALAKVSPVQRVAEINVPVMLVHGGDDHTADLNQYKAMTAALKDAGKPVETFLAPGEGHGFYKPENRAELFRRMDAFLKKHIGSNAK</sequence>
<comment type="caution">
    <text evidence="4">The sequence shown here is derived from an EMBL/GenBank/DDBJ whole genome shotgun (WGS) entry which is preliminary data.</text>
</comment>
<dbReference type="PANTHER" id="PTHR42776:SF27">
    <property type="entry name" value="DIPEPTIDYL PEPTIDASE FAMILY MEMBER 6"/>
    <property type="match status" value="1"/>
</dbReference>
<gene>
    <name evidence="4" type="ORF">K7B09_07280</name>
</gene>
<keyword evidence="5" id="KW-1185">Reference proteome</keyword>
<evidence type="ECO:0000313" key="4">
    <source>
        <dbReference type="EMBL" id="MBZ4186132.1"/>
    </source>
</evidence>
<dbReference type="SUPFAM" id="SSF82171">
    <property type="entry name" value="DPP6 N-terminal domain-like"/>
    <property type="match status" value="1"/>
</dbReference>
<reference evidence="4" key="1">
    <citation type="submission" date="2021-09" db="EMBL/GenBank/DDBJ databases">
        <authorList>
            <person name="Wu T."/>
            <person name="Guo S.Z."/>
        </authorList>
    </citation>
    <scope>NUCLEOTIDE SEQUENCE</scope>
    <source>
        <strain evidence="4">RSS-23</strain>
    </source>
</reference>
<keyword evidence="1" id="KW-0378">Hydrolase</keyword>
<feature type="chain" id="PRO_5045679311" evidence="2">
    <location>
        <begin position="25"/>
        <end position="650"/>
    </location>
</feature>
<dbReference type="Gene3D" id="3.40.50.1820">
    <property type="entry name" value="alpha/beta hydrolase"/>
    <property type="match status" value="1"/>
</dbReference>
<protein>
    <submittedName>
        <fullName evidence="4">Prolyl oligopeptidase family serine peptidase</fullName>
    </submittedName>
</protein>
<name>A0ABS7TE51_9GAMM</name>
<dbReference type="Pfam" id="PF00326">
    <property type="entry name" value="Peptidase_S9"/>
    <property type="match status" value="1"/>
</dbReference>
<proteinExistence type="predicted"/>
<evidence type="ECO:0000313" key="5">
    <source>
        <dbReference type="Proteomes" id="UP001430290"/>
    </source>
</evidence>
<dbReference type="InterPro" id="IPR001375">
    <property type="entry name" value="Peptidase_S9_cat"/>
</dbReference>
<evidence type="ECO:0000259" key="3">
    <source>
        <dbReference type="Pfam" id="PF00326"/>
    </source>
</evidence>